<reference evidence="1" key="1">
    <citation type="submission" date="2023-06" db="EMBL/GenBank/DDBJ databases">
        <authorList>
            <person name="Kurt Z."/>
        </authorList>
    </citation>
    <scope>NUCLEOTIDE SEQUENCE</scope>
</reference>
<evidence type="ECO:0000313" key="1">
    <source>
        <dbReference type="EMBL" id="CAI9966991.1"/>
    </source>
</evidence>
<organism evidence="1">
    <name type="scientific">Hexamita inflata</name>
    <dbReference type="NCBI Taxonomy" id="28002"/>
    <lineage>
        <taxon>Eukaryota</taxon>
        <taxon>Metamonada</taxon>
        <taxon>Diplomonadida</taxon>
        <taxon>Hexamitidae</taxon>
        <taxon>Hexamitinae</taxon>
        <taxon>Hexamita</taxon>
    </lineage>
</organism>
<evidence type="ECO:0000313" key="3">
    <source>
        <dbReference type="Proteomes" id="UP001642409"/>
    </source>
</evidence>
<gene>
    <name evidence="2" type="ORF">HINF_LOCUS29963</name>
    <name evidence="1" type="ORF">HINF_LOCUS54636</name>
</gene>
<evidence type="ECO:0000313" key="2">
    <source>
        <dbReference type="EMBL" id="CAL6025125.1"/>
    </source>
</evidence>
<sequence>MDPNQNIETIDSIDKLRKLDYNNEYRLMIENVALFNFNFLPFNISHLTVRSCNILNIFGVQNIKNLVYIDISNNPIYSIQDLQSHHQLEVLNISNTFVVNVAVLNHLRSLKEFKSENCYIIDQQPLIRHENYNIHWICHQQSPTLNILQILNPTLSETQHIGFPGNN</sequence>
<dbReference type="EMBL" id="CAXDID020000097">
    <property type="protein sequence ID" value="CAL6025125.1"/>
    <property type="molecule type" value="Genomic_DNA"/>
</dbReference>
<dbReference type="AlphaFoldDB" id="A0AA86QVV1"/>
<dbReference type="Gene3D" id="3.80.10.10">
    <property type="entry name" value="Ribonuclease Inhibitor"/>
    <property type="match status" value="1"/>
</dbReference>
<dbReference type="InterPro" id="IPR001611">
    <property type="entry name" value="Leu-rich_rpt"/>
</dbReference>
<dbReference type="InterPro" id="IPR032675">
    <property type="entry name" value="LRR_dom_sf"/>
</dbReference>
<dbReference type="Proteomes" id="UP001642409">
    <property type="component" value="Unassembled WGS sequence"/>
</dbReference>
<protein>
    <submittedName>
        <fullName evidence="1">Leucine-rich repeat domain-containing protein</fullName>
    </submittedName>
    <submittedName>
        <fullName evidence="2">Leucine-rich_repeat domain-containing protein</fullName>
    </submittedName>
</protein>
<accession>A0AA86QVV1</accession>
<name>A0AA86QVV1_9EUKA</name>
<proteinExistence type="predicted"/>
<reference evidence="2 3" key="2">
    <citation type="submission" date="2024-07" db="EMBL/GenBank/DDBJ databases">
        <authorList>
            <person name="Akdeniz Z."/>
        </authorList>
    </citation>
    <scope>NUCLEOTIDE SEQUENCE [LARGE SCALE GENOMIC DNA]</scope>
</reference>
<dbReference type="EMBL" id="CATOUU010001010">
    <property type="protein sequence ID" value="CAI9966991.1"/>
    <property type="molecule type" value="Genomic_DNA"/>
</dbReference>
<dbReference type="SUPFAM" id="SSF52058">
    <property type="entry name" value="L domain-like"/>
    <property type="match status" value="1"/>
</dbReference>
<dbReference type="PROSITE" id="PS51450">
    <property type="entry name" value="LRR"/>
    <property type="match status" value="1"/>
</dbReference>
<keyword evidence="3" id="KW-1185">Reference proteome</keyword>
<comment type="caution">
    <text evidence="1">The sequence shown here is derived from an EMBL/GenBank/DDBJ whole genome shotgun (WGS) entry which is preliminary data.</text>
</comment>